<keyword evidence="8" id="KW-1185">Reference proteome</keyword>
<dbReference type="EMBL" id="JBJQND010000011">
    <property type="protein sequence ID" value="KAL3861216.1"/>
    <property type="molecule type" value="Genomic_DNA"/>
</dbReference>
<dbReference type="InterPro" id="IPR050822">
    <property type="entry name" value="Cerebellin_Synaptic_Org"/>
</dbReference>
<reference evidence="7 8" key="1">
    <citation type="submission" date="2024-11" db="EMBL/GenBank/DDBJ databases">
        <title>Chromosome-level genome assembly of the freshwater bivalve Anodonta woodiana.</title>
        <authorList>
            <person name="Chen X."/>
        </authorList>
    </citation>
    <scope>NUCLEOTIDE SEQUENCE [LARGE SCALE GENOMIC DNA]</scope>
    <source>
        <strain evidence="7">MN2024</strain>
        <tissue evidence="7">Gills</tissue>
    </source>
</reference>
<dbReference type="Pfam" id="PF00386">
    <property type="entry name" value="C1q"/>
    <property type="match status" value="2"/>
</dbReference>
<dbReference type="Proteomes" id="UP001634394">
    <property type="component" value="Unassembled WGS sequence"/>
</dbReference>
<evidence type="ECO:0000256" key="1">
    <source>
        <dbReference type="ARBA" id="ARBA00004613"/>
    </source>
</evidence>
<dbReference type="GO" id="GO:0005576">
    <property type="term" value="C:extracellular region"/>
    <property type="evidence" value="ECO:0007669"/>
    <property type="project" value="UniProtKB-SubCell"/>
</dbReference>
<evidence type="ECO:0000256" key="3">
    <source>
        <dbReference type="ARBA" id="ARBA00022729"/>
    </source>
</evidence>
<dbReference type="PRINTS" id="PR00007">
    <property type="entry name" value="COMPLEMNTC1Q"/>
</dbReference>
<sequence length="440" mass="48837">MTRILFIQCILLPLIYTNAGFIGEQDETDQSVIYRLETVEKRVNDCDLKLDKFEQLEKRLMEAEKIAEKVVELEHNLRLANTYIRKSEDRINELETKLNLGKIKDITDTGDNEGVQAKKPILFETLHNPELKVHSSLTDTSKFYDNVQTNERSISGFRERRATTTHVAFSVYWSSCTQSSLTQNSIIEFDQIQYNAGNAFDAHSHTFTCPVSGTYHFTNVMTGYQDKVETAIVLEGAVKAIITTGGQVGQGGNTVTIHCRKGERVWVKAWSKFGIGSLCVSSPYSTFSGFLLWEDAAPGSVVAATHAAFSVYWSSCTQTNITINSVVGFDQVQYNEGNGFDVHSNSFVCPVTGAYQFTNVMTGYHDQVETAIVLDDITKAIVTTGVGVGQGSNTVVVTCRKGQRVWVRAWNSFTVGSLCVSSPYSTFSGFLLWEESGNNP</sequence>
<dbReference type="AlphaFoldDB" id="A0ABD3VI08"/>
<comment type="caution">
    <text evidence="7">The sequence shown here is derived from an EMBL/GenBank/DDBJ whole genome shotgun (WGS) entry which is preliminary data.</text>
</comment>
<name>A0ABD3VI08_SINWO</name>
<dbReference type="InterPro" id="IPR001073">
    <property type="entry name" value="C1q_dom"/>
</dbReference>
<evidence type="ECO:0000313" key="7">
    <source>
        <dbReference type="EMBL" id="KAL3861216.1"/>
    </source>
</evidence>
<feature type="domain" description="C1q" evidence="6">
    <location>
        <begin position="162"/>
        <end position="298"/>
    </location>
</feature>
<feature type="signal peptide" evidence="5">
    <location>
        <begin position="1"/>
        <end position="19"/>
    </location>
</feature>
<protein>
    <recommendedName>
        <fullName evidence="6">C1q domain-containing protein</fullName>
    </recommendedName>
</protein>
<dbReference type="SMART" id="SM00110">
    <property type="entry name" value="C1Q"/>
    <property type="match status" value="2"/>
</dbReference>
<dbReference type="PANTHER" id="PTHR22923:SF116">
    <property type="entry name" value="C1Q DOMAIN-CONTAINING PROTEIN"/>
    <property type="match status" value="1"/>
</dbReference>
<keyword evidence="4" id="KW-0175">Coiled coil</keyword>
<proteinExistence type="predicted"/>
<evidence type="ECO:0000256" key="2">
    <source>
        <dbReference type="ARBA" id="ARBA00022525"/>
    </source>
</evidence>
<dbReference type="SUPFAM" id="SSF49842">
    <property type="entry name" value="TNF-like"/>
    <property type="match status" value="2"/>
</dbReference>
<gene>
    <name evidence="7" type="ORF">ACJMK2_007265</name>
</gene>
<feature type="coiled-coil region" evidence="4">
    <location>
        <begin position="36"/>
        <end position="104"/>
    </location>
</feature>
<comment type="subcellular location">
    <subcellularLocation>
        <location evidence="1">Secreted</location>
    </subcellularLocation>
</comment>
<evidence type="ECO:0000313" key="8">
    <source>
        <dbReference type="Proteomes" id="UP001634394"/>
    </source>
</evidence>
<feature type="chain" id="PRO_5044780176" description="C1q domain-containing protein" evidence="5">
    <location>
        <begin position="20"/>
        <end position="440"/>
    </location>
</feature>
<feature type="domain" description="C1q" evidence="6">
    <location>
        <begin position="302"/>
        <end position="438"/>
    </location>
</feature>
<evidence type="ECO:0000256" key="4">
    <source>
        <dbReference type="SAM" id="Coils"/>
    </source>
</evidence>
<keyword evidence="3 5" id="KW-0732">Signal</keyword>
<dbReference type="InterPro" id="IPR008983">
    <property type="entry name" value="Tumour_necrosis_fac-like_dom"/>
</dbReference>
<accession>A0ABD3VI08</accession>
<evidence type="ECO:0000256" key="5">
    <source>
        <dbReference type="SAM" id="SignalP"/>
    </source>
</evidence>
<dbReference type="Gene3D" id="2.60.120.40">
    <property type="match status" value="2"/>
</dbReference>
<organism evidence="7 8">
    <name type="scientific">Sinanodonta woodiana</name>
    <name type="common">Chinese pond mussel</name>
    <name type="synonym">Anodonta woodiana</name>
    <dbReference type="NCBI Taxonomy" id="1069815"/>
    <lineage>
        <taxon>Eukaryota</taxon>
        <taxon>Metazoa</taxon>
        <taxon>Spiralia</taxon>
        <taxon>Lophotrochozoa</taxon>
        <taxon>Mollusca</taxon>
        <taxon>Bivalvia</taxon>
        <taxon>Autobranchia</taxon>
        <taxon>Heteroconchia</taxon>
        <taxon>Palaeoheterodonta</taxon>
        <taxon>Unionida</taxon>
        <taxon>Unionoidea</taxon>
        <taxon>Unionidae</taxon>
        <taxon>Unioninae</taxon>
        <taxon>Sinanodonta</taxon>
    </lineage>
</organism>
<evidence type="ECO:0000259" key="6">
    <source>
        <dbReference type="PROSITE" id="PS50871"/>
    </source>
</evidence>
<dbReference type="PANTHER" id="PTHR22923">
    <property type="entry name" value="CEREBELLIN-RELATED"/>
    <property type="match status" value="1"/>
</dbReference>
<keyword evidence="2" id="KW-0964">Secreted</keyword>
<dbReference type="PROSITE" id="PS50871">
    <property type="entry name" value="C1Q"/>
    <property type="match status" value="2"/>
</dbReference>